<proteinExistence type="predicted"/>
<dbReference type="RefSeq" id="WP_260220181.1">
    <property type="nucleotide sequence ID" value="NZ_JAJAGO010000011.1"/>
</dbReference>
<dbReference type="Proteomes" id="UP001156389">
    <property type="component" value="Unassembled WGS sequence"/>
</dbReference>
<comment type="caution">
    <text evidence="1">The sequence shown here is derived from an EMBL/GenBank/DDBJ whole genome shotgun (WGS) entry which is preliminary data.</text>
</comment>
<dbReference type="EMBL" id="JAJAGO010000011">
    <property type="protein sequence ID" value="MCT2592856.1"/>
    <property type="molecule type" value="Genomic_DNA"/>
</dbReference>
<sequence>MGDDPVARGAELRAVAGGEPVGGAAQFAPLGVVTRAAVDRVVGDEVLDDVERSPSAP</sequence>
<organism evidence="1 2">
    <name type="scientific">Streptomyces gossypii</name>
    <dbReference type="NCBI Taxonomy" id="2883101"/>
    <lineage>
        <taxon>Bacteria</taxon>
        <taxon>Bacillati</taxon>
        <taxon>Actinomycetota</taxon>
        <taxon>Actinomycetes</taxon>
        <taxon>Kitasatosporales</taxon>
        <taxon>Streptomycetaceae</taxon>
        <taxon>Streptomyces</taxon>
    </lineage>
</organism>
<protein>
    <submittedName>
        <fullName evidence="1">Uncharacterized protein</fullName>
    </submittedName>
</protein>
<evidence type="ECO:0000313" key="2">
    <source>
        <dbReference type="Proteomes" id="UP001156389"/>
    </source>
</evidence>
<evidence type="ECO:0000313" key="1">
    <source>
        <dbReference type="EMBL" id="MCT2592856.1"/>
    </source>
</evidence>
<name>A0ABT2JYT9_9ACTN</name>
<accession>A0ABT2JYT9</accession>
<gene>
    <name evidence="1" type="ORF">LHJ74_23570</name>
</gene>
<keyword evidence="2" id="KW-1185">Reference proteome</keyword>
<reference evidence="1 2" key="1">
    <citation type="submission" date="2021-10" db="EMBL/GenBank/DDBJ databases">
        <title>Streptomyces gossypii sp. nov., isolated from soil collected from cotton field.</title>
        <authorList>
            <person name="Ge X."/>
            <person name="Chen X."/>
            <person name="Liu W."/>
        </authorList>
    </citation>
    <scope>NUCLEOTIDE SEQUENCE [LARGE SCALE GENOMIC DNA]</scope>
    <source>
        <strain evidence="1 2">N2-109</strain>
    </source>
</reference>